<dbReference type="OrthoDB" id="202415at2759"/>
<keyword evidence="2" id="KW-0472">Membrane</keyword>
<protein>
    <recommendedName>
        <fullName evidence="3">Glycosyl transferase CAP10 domain-containing protein</fullName>
    </recommendedName>
</protein>
<keyword evidence="2" id="KW-0812">Transmembrane</keyword>
<dbReference type="AlphaFoldDB" id="A0A8X8D2A8"/>
<dbReference type="Pfam" id="PF05686">
    <property type="entry name" value="Glyco_transf_90"/>
    <property type="match status" value="2"/>
</dbReference>
<evidence type="ECO:0000256" key="1">
    <source>
        <dbReference type="SAM" id="MobiDB-lite"/>
    </source>
</evidence>
<evidence type="ECO:0000256" key="2">
    <source>
        <dbReference type="SAM" id="Phobius"/>
    </source>
</evidence>
<dbReference type="PANTHER" id="PTHR12203:SF98">
    <property type="entry name" value="GLYCOSYLTRANSFERASE"/>
    <property type="match status" value="1"/>
</dbReference>
<sequence>MIFINTFRAMKRSSASTILFLFFIILLAGALCFWIDVSVIVAVPLSLRDRFTGRPWTSTEFSLNCSNQSTTTSCVGANESSAMACPGFFRWIHEDLRPWKDTGISRDMLERAKKHAHFRLVIVEGKAYVEQYSKPYQTRDVVTIWGILQLLNLYPGKIPDLELMFRCGDKTVIQKHDIQGSDATPPAVLFQYCGHSTALNIVFPDWTFWGWAETNIKPWKIVLEGMVEGSKKIKWQDREPYAYWRGNPHVSSNREDLMKCNVSDKYDWLARLYEQASFLGHSPMNLADWKNWGKEREQGYKHSKLEDQCTHRYKIYIEGNSWSVSEKYILACDSMALLIKPEYYDFFSRSMEPMQHYWPIRASNKCKDIKFAVEWGNNHSVDAQAIGKAGSKFIQENLKMEYVYEYMFHLFKEYAKLLRFKPKIPAGAVEVSSESTASSLGGLWKMFILESVVKSPGDALVPCTAPPPYDAHTLQDLFQRKENVRRQVEMWGDEYWENLNKKQISILLGRREAPLIIKLYFLKEWKESDNTSTLRFLISGNWQGLREPAQVARSFLIRLIEDRNVFFPLLYGLFYFSKEETMQNRPGPRQRVSSRSNSFNCHPKHKANRFNKPESRQHYNKPAQPSANYIKEGPTMEEKHSVMNGLSDLQFRQILSIMNNTGNAQTTDPFFLSSLDDCHGVVKDVFLGIQQALNLVHNHFLEEFCGVCQLMKKWGSPTVFFFFFLALLLGAFVYWVDQTIITSIKGHEKSPSIIELPLKRSLDGSIKEQSRLSSYPVIFRPSNLSSTACPEYFRWIHEDLRIWKSTGISRAMVERAKDYAHFRLVILKGKIYVEKYKKSFHTRDVFTIWGILQLLRLYPGKVPDLELMFWCEDRPVILKKDYQGTNATAPPSIFQYCGHEDALGIVFPDWTFWGWAETNVSPWKTLSKDLNEANKRTKWKDRVPYAYWRGNPNVAASRRQLMWCNVSDKYDWNAGLYKQASYIDWRTESERGYEHSRLEDQCTHRYKIYIEGRGWSVSDKYILACDSMTLFVKPEYYDFFIRSMVPLQHYWPVSARNKCRDIKFAVEWGNKHTDKAQAIGKAGSKFIQENLKMEYVYDYMFHLLTKYAKLLKFKPRIPEGAVEVYSETMARPHGGLWRKFMAETLVNFPSDTLPCTMPPPYESRTLEAFIASKETVTRQVASSRAGLVSLGLATHGPYKRAFSS</sequence>
<evidence type="ECO:0000313" key="4">
    <source>
        <dbReference type="EMBL" id="KAG6784761.1"/>
    </source>
</evidence>
<dbReference type="SMART" id="SM00672">
    <property type="entry name" value="CAP10"/>
    <property type="match status" value="2"/>
</dbReference>
<dbReference type="Proteomes" id="UP000886885">
    <property type="component" value="Chromosome 2D"/>
</dbReference>
<accession>A0A8X8D2A8</accession>
<dbReference type="EMBL" id="JAAWWB010000004">
    <property type="protein sequence ID" value="KAG6784761.1"/>
    <property type="molecule type" value="Genomic_DNA"/>
</dbReference>
<dbReference type="InterPro" id="IPR051091">
    <property type="entry name" value="O-Glucosyltr/Glycosyltrsf_90"/>
</dbReference>
<feature type="compositionally biased region" description="Polar residues" evidence="1">
    <location>
        <begin position="591"/>
        <end position="600"/>
    </location>
</feature>
<feature type="transmembrane region" description="Helical" evidence="2">
    <location>
        <begin position="714"/>
        <end position="736"/>
    </location>
</feature>
<feature type="domain" description="Glycosyl transferase CAP10" evidence="3">
    <location>
        <begin position="157"/>
        <end position="421"/>
    </location>
</feature>
<reference evidence="4" key="1">
    <citation type="journal article" date="2020" name="bioRxiv">
        <title>Hybrid origin of Populus tomentosa Carr. identified through genome sequencing and phylogenomic analysis.</title>
        <authorList>
            <person name="An X."/>
            <person name="Gao K."/>
            <person name="Chen Z."/>
            <person name="Li J."/>
            <person name="Yang X."/>
            <person name="Yang X."/>
            <person name="Zhou J."/>
            <person name="Guo T."/>
            <person name="Zhao T."/>
            <person name="Huang S."/>
            <person name="Miao D."/>
            <person name="Khan W.U."/>
            <person name="Rao P."/>
            <person name="Ye M."/>
            <person name="Lei B."/>
            <person name="Liao W."/>
            <person name="Wang J."/>
            <person name="Ji L."/>
            <person name="Li Y."/>
            <person name="Guo B."/>
            <person name="Mustafa N.S."/>
            <person name="Li S."/>
            <person name="Yun Q."/>
            <person name="Keller S.R."/>
            <person name="Mao J."/>
            <person name="Zhang R."/>
            <person name="Strauss S.H."/>
        </authorList>
    </citation>
    <scope>NUCLEOTIDE SEQUENCE</scope>
    <source>
        <strain evidence="4">GM15</strain>
        <tissue evidence="4">Leaf</tissue>
    </source>
</reference>
<feature type="region of interest" description="Disordered" evidence="1">
    <location>
        <begin position="584"/>
        <end position="627"/>
    </location>
</feature>
<evidence type="ECO:0000313" key="5">
    <source>
        <dbReference type="Proteomes" id="UP000886885"/>
    </source>
</evidence>
<evidence type="ECO:0000259" key="3">
    <source>
        <dbReference type="SMART" id="SM00672"/>
    </source>
</evidence>
<name>A0A8X8D2A8_POPTO</name>
<dbReference type="PANTHER" id="PTHR12203">
    <property type="entry name" value="KDEL LYS-ASP-GLU-LEU CONTAINING - RELATED"/>
    <property type="match status" value="1"/>
</dbReference>
<keyword evidence="2" id="KW-1133">Transmembrane helix</keyword>
<comment type="caution">
    <text evidence="4">The sequence shown here is derived from an EMBL/GenBank/DDBJ whole genome shotgun (WGS) entry which is preliminary data.</text>
</comment>
<feature type="domain" description="Glycosyl transferase CAP10" evidence="3">
    <location>
        <begin position="861"/>
        <end position="1114"/>
    </location>
</feature>
<dbReference type="InterPro" id="IPR006598">
    <property type="entry name" value="CAP10"/>
</dbReference>
<proteinExistence type="predicted"/>
<keyword evidence="5" id="KW-1185">Reference proteome</keyword>
<organism evidence="4 5">
    <name type="scientific">Populus tomentosa</name>
    <name type="common">Chinese white poplar</name>
    <dbReference type="NCBI Taxonomy" id="118781"/>
    <lineage>
        <taxon>Eukaryota</taxon>
        <taxon>Viridiplantae</taxon>
        <taxon>Streptophyta</taxon>
        <taxon>Embryophyta</taxon>
        <taxon>Tracheophyta</taxon>
        <taxon>Spermatophyta</taxon>
        <taxon>Magnoliopsida</taxon>
        <taxon>eudicotyledons</taxon>
        <taxon>Gunneridae</taxon>
        <taxon>Pentapetalae</taxon>
        <taxon>rosids</taxon>
        <taxon>fabids</taxon>
        <taxon>Malpighiales</taxon>
        <taxon>Salicaceae</taxon>
        <taxon>Saliceae</taxon>
        <taxon>Populus</taxon>
    </lineage>
</organism>
<gene>
    <name evidence="4" type="ORF">POTOM_010467</name>
</gene>